<feature type="compositionally biased region" description="Low complexity" evidence="6">
    <location>
        <begin position="316"/>
        <end position="334"/>
    </location>
</feature>
<name>A0AAD5P7I1_9FUNG</name>
<evidence type="ECO:0000256" key="1">
    <source>
        <dbReference type="ARBA" id="ARBA00004141"/>
    </source>
</evidence>
<dbReference type="InterPro" id="IPR050930">
    <property type="entry name" value="MFS_Vesicular_Transporter"/>
</dbReference>
<dbReference type="InterPro" id="IPR020846">
    <property type="entry name" value="MFS_dom"/>
</dbReference>
<accession>A0AAD5P7I1</accession>
<feature type="transmembrane region" description="Helical" evidence="7">
    <location>
        <begin position="357"/>
        <end position="374"/>
    </location>
</feature>
<dbReference type="GO" id="GO:0022857">
    <property type="term" value="F:transmembrane transporter activity"/>
    <property type="evidence" value="ECO:0007669"/>
    <property type="project" value="InterPro"/>
</dbReference>
<feature type="transmembrane region" description="Helical" evidence="7">
    <location>
        <begin position="211"/>
        <end position="229"/>
    </location>
</feature>
<reference evidence="9" key="1">
    <citation type="journal article" date="2022" name="IScience">
        <title>Evolution of zygomycete secretomes and the origins of terrestrial fungal ecologies.</title>
        <authorList>
            <person name="Chang Y."/>
            <person name="Wang Y."/>
            <person name="Mondo S."/>
            <person name="Ahrendt S."/>
            <person name="Andreopoulos W."/>
            <person name="Barry K."/>
            <person name="Beard J."/>
            <person name="Benny G.L."/>
            <person name="Blankenship S."/>
            <person name="Bonito G."/>
            <person name="Cuomo C."/>
            <person name="Desiro A."/>
            <person name="Gervers K.A."/>
            <person name="Hundley H."/>
            <person name="Kuo A."/>
            <person name="LaButti K."/>
            <person name="Lang B.F."/>
            <person name="Lipzen A."/>
            <person name="O'Donnell K."/>
            <person name="Pangilinan J."/>
            <person name="Reynolds N."/>
            <person name="Sandor L."/>
            <person name="Smith M.E."/>
            <person name="Tsang A."/>
            <person name="Grigoriev I.V."/>
            <person name="Stajich J.E."/>
            <person name="Spatafora J.W."/>
        </authorList>
    </citation>
    <scope>NUCLEOTIDE SEQUENCE</scope>
    <source>
        <strain evidence="9">RSA 2281</strain>
    </source>
</reference>
<feature type="transmembrane region" description="Helical" evidence="7">
    <location>
        <begin position="520"/>
        <end position="544"/>
    </location>
</feature>
<comment type="caution">
    <text evidence="9">The sequence shown here is derived from an EMBL/GenBank/DDBJ whole genome shotgun (WGS) entry which is preliminary data.</text>
</comment>
<keyword evidence="4 7" id="KW-1133">Transmembrane helix</keyword>
<dbReference type="InterPro" id="IPR011701">
    <property type="entry name" value="MFS"/>
</dbReference>
<dbReference type="EMBL" id="JAIXMP010000062">
    <property type="protein sequence ID" value="KAI9244188.1"/>
    <property type="molecule type" value="Genomic_DNA"/>
</dbReference>
<proteinExistence type="predicted"/>
<evidence type="ECO:0000256" key="2">
    <source>
        <dbReference type="ARBA" id="ARBA00022448"/>
    </source>
</evidence>
<reference evidence="9" key="2">
    <citation type="submission" date="2023-02" db="EMBL/GenBank/DDBJ databases">
        <authorList>
            <consortium name="DOE Joint Genome Institute"/>
            <person name="Mondo S.J."/>
            <person name="Chang Y."/>
            <person name="Wang Y."/>
            <person name="Ahrendt S."/>
            <person name="Andreopoulos W."/>
            <person name="Barry K."/>
            <person name="Beard J."/>
            <person name="Benny G.L."/>
            <person name="Blankenship S."/>
            <person name="Bonito G."/>
            <person name="Cuomo C."/>
            <person name="Desiro A."/>
            <person name="Gervers K.A."/>
            <person name="Hundley H."/>
            <person name="Kuo A."/>
            <person name="LaButti K."/>
            <person name="Lang B.F."/>
            <person name="Lipzen A."/>
            <person name="O'Donnell K."/>
            <person name="Pangilinan J."/>
            <person name="Reynolds N."/>
            <person name="Sandor L."/>
            <person name="Smith M.W."/>
            <person name="Tsang A."/>
            <person name="Grigoriev I.V."/>
            <person name="Stajich J.E."/>
            <person name="Spatafora J.W."/>
        </authorList>
    </citation>
    <scope>NUCLEOTIDE SEQUENCE</scope>
    <source>
        <strain evidence="9">RSA 2281</strain>
    </source>
</reference>
<keyword evidence="10" id="KW-1185">Reference proteome</keyword>
<feature type="transmembrane region" description="Helical" evidence="7">
    <location>
        <begin position="151"/>
        <end position="172"/>
    </location>
</feature>
<evidence type="ECO:0000256" key="3">
    <source>
        <dbReference type="ARBA" id="ARBA00022692"/>
    </source>
</evidence>
<evidence type="ECO:0000256" key="6">
    <source>
        <dbReference type="SAM" id="MobiDB-lite"/>
    </source>
</evidence>
<evidence type="ECO:0000313" key="10">
    <source>
        <dbReference type="Proteomes" id="UP001209540"/>
    </source>
</evidence>
<dbReference type="AlphaFoldDB" id="A0AAD5P7I1"/>
<feature type="transmembrane region" description="Helical" evidence="7">
    <location>
        <begin position="27"/>
        <end position="49"/>
    </location>
</feature>
<dbReference type="CDD" id="cd17325">
    <property type="entry name" value="MFS_MdtG_SLC18_like"/>
    <property type="match status" value="1"/>
</dbReference>
<evidence type="ECO:0000313" key="9">
    <source>
        <dbReference type="EMBL" id="KAI9244188.1"/>
    </source>
</evidence>
<feature type="domain" description="Major facilitator superfamily (MFS) profile" evidence="8">
    <location>
        <begin position="31"/>
        <end position="546"/>
    </location>
</feature>
<keyword evidence="3 7" id="KW-0812">Transmembrane</keyword>
<feature type="transmembrane region" description="Helical" evidence="7">
    <location>
        <begin position="394"/>
        <end position="415"/>
    </location>
</feature>
<gene>
    <name evidence="9" type="ORF">BDA99DRAFT_577231</name>
</gene>
<dbReference type="Pfam" id="PF07690">
    <property type="entry name" value="MFS_1"/>
    <property type="match status" value="1"/>
</dbReference>
<evidence type="ECO:0000256" key="5">
    <source>
        <dbReference type="ARBA" id="ARBA00023136"/>
    </source>
</evidence>
<evidence type="ECO:0000256" key="7">
    <source>
        <dbReference type="SAM" id="Phobius"/>
    </source>
</evidence>
<dbReference type="Gene3D" id="1.20.1250.20">
    <property type="entry name" value="MFS general substrate transporter like domains"/>
    <property type="match status" value="2"/>
</dbReference>
<sequence>MVLFNRKQQQSVEKTRKKPFFLKHRSSSVYILAAVSFSFFTNEMLYGIITPIMPFVLDSMRRGIDFNSMGTGEQTAYDIAGHEGDISSDTGILLAIYYAGFGGASPIFGYLSDRVFHNRKSTMLLGIIILIGSLFLFLFVTHYWMFALGRLLQGLGAGGVATMGYVLVADTSPADVLGTQLGRAYMCYMAGLAAGGPAGALFLHYGFKVPFIFSLAFVGIELVLCIFIIERRNMPKHWFENLKNDGDGRAATTETQYKVNNENDSSGFGGDDRSNGLTMNKSNLQQISDANNTAEKEYTLMDVDLQESATATPLPLRNSFSSSTPSTLHSQQLQQQNDDINNKNIITTTQLLKSSRIWTIILVSFCSGWAVITFEPTLPIYLNEEWGYNTSEIGLLLVIQLIPTAVASLISGYMYDRIGARFLCFITLILGGISLAVSGIPNRHTAGGAIPLIATTATNEFFASVYKAATLPEASLAAKALANGNDSGNARAYGLTNMAFAAGCLTSPLLSGYLYEQTSFFLMCIITSSILFLAAPFAFIFLGGKIIGFPCIKKFIS</sequence>
<dbReference type="PROSITE" id="PS50850">
    <property type="entry name" value="MFS"/>
    <property type="match status" value="1"/>
</dbReference>
<feature type="transmembrane region" description="Helical" evidence="7">
    <location>
        <begin position="184"/>
        <end position="205"/>
    </location>
</feature>
<dbReference type="PANTHER" id="PTHR23506">
    <property type="entry name" value="GH10249P"/>
    <property type="match status" value="1"/>
</dbReference>
<feature type="transmembrane region" description="Helical" evidence="7">
    <location>
        <begin position="123"/>
        <end position="145"/>
    </location>
</feature>
<organism evidence="9 10">
    <name type="scientific">Phascolomyces articulosus</name>
    <dbReference type="NCBI Taxonomy" id="60185"/>
    <lineage>
        <taxon>Eukaryota</taxon>
        <taxon>Fungi</taxon>
        <taxon>Fungi incertae sedis</taxon>
        <taxon>Mucoromycota</taxon>
        <taxon>Mucoromycotina</taxon>
        <taxon>Mucoromycetes</taxon>
        <taxon>Mucorales</taxon>
        <taxon>Lichtheimiaceae</taxon>
        <taxon>Phascolomyces</taxon>
    </lineage>
</organism>
<feature type="transmembrane region" description="Helical" evidence="7">
    <location>
        <begin position="422"/>
        <end position="440"/>
    </location>
</feature>
<feature type="transmembrane region" description="Helical" evidence="7">
    <location>
        <begin position="92"/>
        <end position="111"/>
    </location>
</feature>
<comment type="subcellular location">
    <subcellularLocation>
        <location evidence="1">Membrane</location>
        <topology evidence="1">Multi-pass membrane protein</topology>
    </subcellularLocation>
</comment>
<keyword evidence="2" id="KW-0813">Transport</keyword>
<feature type="non-terminal residue" evidence="9">
    <location>
        <position position="557"/>
    </location>
</feature>
<protein>
    <submittedName>
        <fullName evidence="9">Major facilitator superfamily domain-containing protein</fullName>
    </submittedName>
</protein>
<feature type="region of interest" description="Disordered" evidence="6">
    <location>
        <begin position="314"/>
        <end position="334"/>
    </location>
</feature>
<dbReference type="GO" id="GO:0016020">
    <property type="term" value="C:membrane"/>
    <property type="evidence" value="ECO:0007669"/>
    <property type="project" value="UniProtKB-SubCell"/>
</dbReference>
<dbReference type="Proteomes" id="UP001209540">
    <property type="component" value="Unassembled WGS sequence"/>
</dbReference>
<keyword evidence="5 7" id="KW-0472">Membrane</keyword>
<dbReference type="PANTHER" id="PTHR23506:SF23">
    <property type="entry name" value="GH10249P"/>
    <property type="match status" value="1"/>
</dbReference>
<dbReference type="SUPFAM" id="SSF103473">
    <property type="entry name" value="MFS general substrate transporter"/>
    <property type="match status" value="1"/>
</dbReference>
<evidence type="ECO:0000259" key="8">
    <source>
        <dbReference type="PROSITE" id="PS50850"/>
    </source>
</evidence>
<dbReference type="InterPro" id="IPR036259">
    <property type="entry name" value="MFS_trans_sf"/>
</dbReference>
<evidence type="ECO:0000256" key="4">
    <source>
        <dbReference type="ARBA" id="ARBA00022989"/>
    </source>
</evidence>